<dbReference type="InterPro" id="IPR001387">
    <property type="entry name" value="Cro/C1-type_HTH"/>
</dbReference>
<organism evidence="1 2">
    <name type="scientific">Luteococcus peritonei</name>
    <dbReference type="NCBI Taxonomy" id="88874"/>
    <lineage>
        <taxon>Bacteria</taxon>
        <taxon>Bacillati</taxon>
        <taxon>Actinomycetota</taxon>
        <taxon>Actinomycetes</taxon>
        <taxon>Propionibacteriales</taxon>
        <taxon>Propionibacteriaceae</taxon>
        <taxon>Luteococcus</taxon>
    </lineage>
</organism>
<dbReference type="RefSeq" id="WP_343872858.1">
    <property type="nucleotide sequence ID" value="NZ_BAAAIX010000013.1"/>
</dbReference>
<dbReference type="CDD" id="cd00093">
    <property type="entry name" value="HTH_XRE"/>
    <property type="match status" value="1"/>
</dbReference>
<dbReference type="SUPFAM" id="SSF47413">
    <property type="entry name" value="lambda repressor-like DNA-binding domains"/>
    <property type="match status" value="1"/>
</dbReference>
<name>A0ABW4RUE2_9ACTN</name>
<sequence>MAWVEGFGQALRHQRVAAGMRQQDLVDSLDRVIARSTLANVEVGRENPSARLWAAINEKLPEWVPHLEPWYRRGGRPGAHPPFELSGPYEILEATYAYTFREHRAPEEILLVRRVRALVDGCDGYGLQLSNNSGTFDLDTEALWGGWIEQHHRRLAEDRNAHLTRFHFDRTLRRGEVHEFCTRSWVSHDEPGDCLLVKFTRPTGRVTLSLNFLGPRPRQVWGIGPVADAEDPSVDQPDPTRMVAPHPNGTCALIVDKPALGRFHGISWKW</sequence>
<evidence type="ECO:0000313" key="2">
    <source>
        <dbReference type="Proteomes" id="UP001597326"/>
    </source>
</evidence>
<evidence type="ECO:0000313" key="1">
    <source>
        <dbReference type="EMBL" id="MFD1889933.1"/>
    </source>
</evidence>
<dbReference type="Gene3D" id="1.10.260.40">
    <property type="entry name" value="lambda repressor-like DNA-binding domains"/>
    <property type="match status" value="1"/>
</dbReference>
<dbReference type="EMBL" id="JBHUFZ010000016">
    <property type="protein sequence ID" value="MFD1889933.1"/>
    <property type="molecule type" value="Genomic_DNA"/>
</dbReference>
<reference evidence="2" key="1">
    <citation type="journal article" date="2019" name="Int. J. Syst. Evol. Microbiol.">
        <title>The Global Catalogue of Microorganisms (GCM) 10K type strain sequencing project: providing services to taxonomists for standard genome sequencing and annotation.</title>
        <authorList>
            <consortium name="The Broad Institute Genomics Platform"/>
            <consortium name="The Broad Institute Genome Sequencing Center for Infectious Disease"/>
            <person name="Wu L."/>
            <person name="Ma J."/>
        </authorList>
    </citation>
    <scope>NUCLEOTIDE SEQUENCE [LARGE SCALE GENOMIC DNA]</scope>
    <source>
        <strain evidence="2">CAIM 431</strain>
    </source>
</reference>
<dbReference type="InterPro" id="IPR010982">
    <property type="entry name" value="Lambda_DNA-bd_dom_sf"/>
</dbReference>
<keyword evidence="2" id="KW-1185">Reference proteome</keyword>
<proteinExistence type="predicted"/>
<protein>
    <submittedName>
        <fullName evidence="1">Helix-turn-helix transcriptional regulator</fullName>
    </submittedName>
</protein>
<accession>A0ABW4RUE2</accession>
<gene>
    <name evidence="1" type="ORF">ACFSCS_06985</name>
</gene>
<comment type="caution">
    <text evidence="1">The sequence shown here is derived from an EMBL/GenBank/DDBJ whole genome shotgun (WGS) entry which is preliminary data.</text>
</comment>
<dbReference type="Proteomes" id="UP001597326">
    <property type="component" value="Unassembled WGS sequence"/>
</dbReference>